<dbReference type="GeneID" id="111013889"/>
<organism evidence="4 7">
    <name type="scientific">Momordica charantia</name>
    <name type="common">Bitter gourd</name>
    <name type="synonym">Balsam pear</name>
    <dbReference type="NCBI Taxonomy" id="3673"/>
    <lineage>
        <taxon>Eukaryota</taxon>
        <taxon>Viridiplantae</taxon>
        <taxon>Streptophyta</taxon>
        <taxon>Embryophyta</taxon>
        <taxon>Tracheophyta</taxon>
        <taxon>Spermatophyta</taxon>
        <taxon>Magnoliopsida</taxon>
        <taxon>eudicotyledons</taxon>
        <taxon>Gunneridae</taxon>
        <taxon>Pentapetalae</taxon>
        <taxon>rosids</taxon>
        <taxon>fabids</taxon>
        <taxon>Cucurbitales</taxon>
        <taxon>Cucurbitaceae</taxon>
        <taxon>Momordiceae</taxon>
        <taxon>Momordica</taxon>
    </lineage>
</organism>
<gene>
    <name evidence="5 6 7" type="primary">LOC111013889</name>
</gene>
<dbReference type="InterPro" id="IPR036412">
    <property type="entry name" value="HAD-like_sf"/>
</dbReference>
<evidence type="ECO:0000313" key="5">
    <source>
        <dbReference type="RefSeq" id="XP_022144120.1"/>
    </source>
</evidence>
<dbReference type="SUPFAM" id="SSF56784">
    <property type="entry name" value="HAD-like"/>
    <property type="match status" value="1"/>
</dbReference>
<evidence type="ECO:0000313" key="6">
    <source>
        <dbReference type="RefSeq" id="XP_022144121.1"/>
    </source>
</evidence>
<comment type="similarity">
    <text evidence="1">Belongs to the lipin family.</text>
</comment>
<feature type="domain" description="LNS2/PITP" evidence="3">
    <location>
        <begin position="1091"/>
        <end position="1247"/>
    </location>
</feature>
<dbReference type="KEGG" id="mcha:111013889"/>
<dbReference type="SMART" id="SM00775">
    <property type="entry name" value="LNS2"/>
    <property type="match status" value="1"/>
</dbReference>
<dbReference type="RefSeq" id="XP_022144122.1">
    <property type="nucleotide sequence ID" value="XM_022288430.1"/>
</dbReference>
<dbReference type="Pfam" id="PF04571">
    <property type="entry name" value="Lipin_N"/>
    <property type="match status" value="1"/>
</dbReference>
<evidence type="ECO:0000313" key="7">
    <source>
        <dbReference type="RefSeq" id="XP_022144122.1"/>
    </source>
</evidence>
<dbReference type="PANTHER" id="PTHR12181:SF12">
    <property type="entry name" value="PHOSPHATIDATE PHOSPHATASE"/>
    <property type="match status" value="1"/>
</dbReference>
<evidence type="ECO:0000256" key="1">
    <source>
        <dbReference type="ARBA" id="ARBA00005476"/>
    </source>
</evidence>
<dbReference type="InterPro" id="IPR007651">
    <property type="entry name" value="Lipin_N"/>
</dbReference>
<evidence type="ECO:0000256" key="2">
    <source>
        <dbReference type="SAM" id="MobiDB-lite"/>
    </source>
</evidence>
<accession>A0A6J1CST3</accession>
<dbReference type="InterPro" id="IPR013209">
    <property type="entry name" value="LNS2"/>
</dbReference>
<feature type="region of interest" description="Disordered" evidence="2">
    <location>
        <begin position="212"/>
        <end position="235"/>
    </location>
</feature>
<evidence type="ECO:0000313" key="4">
    <source>
        <dbReference type="Proteomes" id="UP000504603"/>
    </source>
</evidence>
<dbReference type="InterPro" id="IPR031315">
    <property type="entry name" value="LNS2/PITP"/>
</dbReference>
<name>A0A6J1CST3_MOMCH</name>
<dbReference type="RefSeq" id="XP_022144121.1">
    <property type="nucleotide sequence ID" value="XM_022288429.1"/>
</dbReference>
<dbReference type="GO" id="GO:0008195">
    <property type="term" value="F:phosphatidate phosphatase activity"/>
    <property type="evidence" value="ECO:0007669"/>
    <property type="project" value="TreeGrafter"/>
</dbReference>
<protein>
    <submittedName>
        <fullName evidence="5 7">Phosphatidate phosphatase PAH2-like isoform X1</fullName>
    </submittedName>
    <submittedName>
        <fullName evidence="6">Phosphatidate phosphatase PAH2-like isoform X2</fullName>
    </submittedName>
</protein>
<sequence>MNAVGLLGSYISRGVYTVSGPFHPFGGAVDIVVVEQQDGSFKSSPWYVRFGKFQGVLKTKEKVVSIIVNGVEANFQMYLDHKGEAYFLREVDVEGESGLYPSFSGDVADGKLQLGLDGRSILSSKSCNYDARCSIDGIEKSIDSGKIMMKSSSQRTQVLGFAWGRKSIKEDHHQDTSVARVDSLERAEIAADLLEVRWSTNLRAEKVEKADTSKFSSIDTSDDKDEENLKRDDGSGCLTSAVEGNMGKSLDEDCGSCSEQVTNASQWELENLELSTEVSKEMSSLNTKDQVVETSTIGEKVFEGKYEVKYASRDIEQNAKDTMHVTGTISENTEMSSLNTKDQVVETSIIEGNSSEGKYEVKSALTDVEQNVEDATHEIGTISENTEMSSLNTKDQVVETSIIEENASEGKYEVKSALTDVEQNTEDTTHEIGTISENTEMSSLNTKDQVVGTSIICEKAFEGKCEVESASRDIEQNAEDTMHVTGTISENTEMSSLNTKDEVVETSIIGEKAFEGKYEVKSASRDVEQNAEDTVNVTETISEMSSLNTKDEVVETSIIGEKAFEGKYEDKSASRDIEQNVEGTMHVTGTISESTDSKSQISLLKDCDLYFGENFIGRCLSDETSIFSEDKSVPDGVQSLIFHETSKSSMLNLDDSGVLTHKDSHLANGECEIIGVHTEELHVTTEVHPKDTESSVVAEDFEIETEKIVLVNYSQQVDRYSTCVYEGNTMDQEKPLTFAASHTQIVSTDVPGSVKELQSESIQSSFSSDFQDDKGVDGSVTSKFQKSLNSTGYRVITEESHMMPSTSSDDEQFLFSDFDVSKTKEIGNVESDGQDCNDKEDDPSSIDEENIFVNRNTEICASPDGHEIFNQGMASPITIPQSHPISSKEVERQAASLPNMQAGNNNPIDCEINYSQSHSVDSNSESFKWMELCKDNSSSKFGGGGEQKVEEEQSKTEESLVSEELKSILPNTTVGSPAEATVDPVGNWKLWPFSFKRSNSRKATQSAVDDYTNFDIKKASDKNIGMDGEASIFKHKEEKKMVRSISPTSEQLASLNLKEGGNMVTFTFYTPVLGKQQVDARIYLWKWNTRIVISDVDGTITRSDVLGQFMPFVGMDWSQTGVTNLFSAIKENGYQLLFLSARSISQAYHTRQFLFNLKQDGKALPEGPVVISPDGLFPSLFREVIRRAPHEFKIACLERIRELFPPDCNPFYAGFGNRDTDEFSYLKVGIPRGKIFIINPKGEVFVNRRVDTKSYASLHTLVNGMFPPITSSEQEDFNSWNYWKLPPPMVDF</sequence>
<reference evidence="5 6" key="1">
    <citation type="submission" date="2025-04" db="UniProtKB">
        <authorList>
            <consortium name="RefSeq"/>
        </authorList>
    </citation>
    <scope>IDENTIFICATION</scope>
    <source>
        <strain evidence="5 6">OHB3-1</strain>
    </source>
</reference>
<dbReference type="Pfam" id="PF08235">
    <property type="entry name" value="LNS2"/>
    <property type="match status" value="1"/>
</dbReference>
<dbReference type="OrthoDB" id="4567at2759"/>
<keyword evidence="4" id="KW-1185">Reference proteome</keyword>
<dbReference type="Proteomes" id="UP000504603">
    <property type="component" value="Unplaced"/>
</dbReference>
<dbReference type="InterPro" id="IPR026058">
    <property type="entry name" value="LIPIN"/>
</dbReference>
<dbReference type="RefSeq" id="XP_022144120.1">
    <property type="nucleotide sequence ID" value="XM_022288428.1"/>
</dbReference>
<proteinExistence type="inferred from homology"/>
<evidence type="ECO:0000259" key="3">
    <source>
        <dbReference type="SMART" id="SM00775"/>
    </source>
</evidence>
<dbReference type="PANTHER" id="PTHR12181">
    <property type="entry name" value="LIPIN"/>
    <property type="match status" value="1"/>
</dbReference>